<reference evidence="8" key="1">
    <citation type="submission" date="2013-04" db="EMBL/GenBank/DDBJ databases">
        <authorList>
            <person name="Qu J."/>
            <person name="Murali S.C."/>
            <person name="Bandaranaike D."/>
            <person name="Bellair M."/>
            <person name="Blankenburg K."/>
            <person name="Chao H."/>
            <person name="Dinh H."/>
            <person name="Doddapaneni H."/>
            <person name="Downs B."/>
            <person name="Dugan-Rocha S."/>
            <person name="Elkadiri S."/>
            <person name="Gnanaolivu R.D."/>
            <person name="Hernandez B."/>
            <person name="Javaid M."/>
            <person name="Jayaseelan J.C."/>
            <person name="Lee S."/>
            <person name="Li M."/>
            <person name="Ming W."/>
            <person name="Munidasa M."/>
            <person name="Muniz J."/>
            <person name="Nguyen L."/>
            <person name="Ongeri F."/>
            <person name="Osuji N."/>
            <person name="Pu L.-L."/>
            <person name="Puazo M."/>
            <person name="Qu C."/>
            <person name="Quiroz J."/>
            <person name="Raj R."/>
            <person name="Weissenberger G."/>
            <person name="Xin Y."/>
            <person name="Zou X."/>
            <person name="Han Y."/>
            <person name="Richards S."/>
            <person name="Worley K."/>
            <person name="Muzny D."/>
            <person name="Gibbs R."/>
        </authorList>
    </citation>
    <scope>NUCLEOTIDE SEQUENCE</scope>
    <source>
        <strain evidence="8">Sampled in the wild</strain>
    </source>
</reference>
<dbReference type="EMBL" id="KZ308307">
    <property type="protein sequence ID" value="KAG8227007.1"/>
    <property type="molecule type" value="Genomic_DNA"/>
</dbReference>
<feature type="domain" description="GDNF/GAS1" evidence="7">
    <location>
        <begin position="65"/>
        <end position="138"/>
    </location>
</feature>
<dbReference type="AlphaFoldDB" id="A0A8K0K3I5"/>
<evidence type="ECO:0000256" key="6">
    <source>
        <dbReference type="SAM" id="MobiDB-lite"/>
    </source>
</evidence>
<evidence type="ECO:0000313" key="9">
    <source>
        <dbReference type="Proteomes" id="UP000792457"/>
    </source>
</evidence>
<feature type="region of interest" description="Disordered" evidence="6">
    <location>
        <begin position="153"/>
        <end position="175"/>
    </location>
</feature>
<comment type="caution">
    <text evidence="8">The sequence shown here is derived from an EMBL/GenBank/DDBJ whole genome shotgun (WGS) entry which is preliminary data.</text>
</comment>
<keyword evidence="4" id="KW-0472">Membrane</keyword>
<dbReference type="Pfam" id="PF02351">
    <property type="entry name" value="GDNF"/>
    <property type="match status" value="1"/>
</dbReference>
<evidence type="ECO:0000256" key="4">
    <source>
        <dbReference type="ARBA" id="ARBA00023136"/>
    </source>
</evidence>
<accession>A0A8K0K3I5</accession>
<organism evidence="8 9">
    <name type="scientific">Ladona fulva</name>
    <name type="common">Scarce chaser dragonfly</name>
    <name type="synonym">Libellula fulva</name>
    <dbReference type="NCBI Taxonomy" id="123851"/>
    <lineage>
        <taxon>Eukaryota</taxon>
        <taxon>Metazoa</taxon>
        <taxon>Ecdysozoa</taxon>
        <taxon>Arthropoda</taxon>
        <taxon>Hexapoda</taxon>
        <taxon>Insecta</taxon>
        <taxon>Pterygota</taxon>
        <taxon>Palaeoptera</taxon>
        <taxon>Odonata</taxon>
        <taxon>Epiprocta</taxon>
        <taxon>Anisoptera</taxon>
        <taxon>Libelluloidea</taxon>
        <taxon>Libellulidae</taxon>
        <taxon>Ladona</taxon>
    </lineage>
</organism>
<dbReference type="InterPro" id="IPR016017">
    <property type="entry name" value="GDNF/GAS1"/>
</dbReference>
<proteinExistence type="predicted"/>
<dbReference type="GO" id="GO:0051726">
    <property type="term" value="P:regulation of cell cycle"/>
    <property type="evidence" value="ECO:0007669"/>
    <property type="project" value="InterPro"/>
</dbReference>
<evidence type="ECO:0000259" key="7">
    <source>
        <dbReference type="Pfam" id="PF02351"/>
    </source>
</evidence>
<keyword evidence="2" id="KW-1003">Cell membrane</keyword>
<evidence type="ECO:0000256" key="1">
    <source>
        <dbReference type="ARBA" id="ARBA00004236"/>
    </source>
</evidence>
<evidence type="ECO:0000256" key="3">
    <source>
        <dbReference type="ARBA" id="ARBA00022729"/>
    </source>
</evidence>
<dbReference type="GO" id="GO:0005886">
    <property type="term" value="C:plasma membrane"/>
    <property type="evidence" value="ECO:0007669"/>
    <property type="project" value="UniProtKB-SubCell"/>
</dbReference>
<gene>
    <name evidence="8" type="ORF">J437_LFUL000313</name>
</gene>
<dbReference type="PANTHER" id="PTHR16840">
    <property type="entry name" value="GROWTH ARREST-SPECIFIC PROTEIN 1"/>
    <property type="match status" value="1"/>
</dbReference>
<dbReference type="InterPro" id="IPR039596">
    <property type="entry name" value="GAS1"/>
</dbReference>
<comment type="subcellular location">
    <subcellularLocation>
        <location evidence="1">Cell membrane</location>
    </subcellularLocation>
</comment>
<keyword evidence="9" id="KW-1185">Reference proteome</keyword>
<keyword evidence="3" id="KW-0732">Signal</keyword>
<name>A0A8K0K3I5_LADFU</name>
<protein>
    <recommendedName>
        <fullName evidence="7">GDNF/GAS1 domain-containing protein</fullName>
    </recommendedName>
</protein>
<dbReference type="OrthoDB" id="5950623at2759"/>
<dbReference type="Proteomes" id="UP000792457">
    <property type="component" value="Unassembled WGS sequence"/>
</dbReference>
<evidence type="ECO:0000313" key="8">
    <source>
        <dbReference type="EMBL" id="KAG8227007.1"/>
    </source>
</evidence>
<dbReference type="PANTHER" id="PTHR16840:SF3">
    <property type="entry name" value="GROWTH ARREST-SPECIFIC PROTEIN 1"/>
    <property type="match status" value="1"/>
</dbReference>
<keyword evidence="5" id="KW-0325">Glycoprotein</keyword>
<evidence type="ECO:0000256" key="2">
    <source>
        <dbReference type="ARBA" id="ARBA00022475"/>
    </source>
</evidence>
<evidence type="ECO:0000256" key="5">
    <source>
        <dbReference type="ARBA" id="ARBA00023180"/>
    </source>
</evidence>
<sequence>MKTLRLDLLTYSSDACHRWEVYSGVIKLLRECRCSDESCESAKRRASACAPAVAAASRPDAVLPCRVAQWVCAADPVCLNALNYYKDLCRGAFAGRKCTPKCRNSAAILQRQPKAAGLSSCRCDGREDYDCDVVRRNTERLCFRRNRPPNTPPMSGEIPLIPEEEGKRPGAAIGDTDTNEIMRISGALAGGRSGTPKTADAMQLVLIAAVLCIRGYVWSTDLLLGLNS</sequence>
<reference evidence="8" key="2">
    <citation type="submission" date="2017-10" db="EMBL/GenBank/DDBJ databases">
        <title>Ladona fulva Genome sequencing and assembly.</title>
        <authorList>
            <person name="Murali S."/>
            <person name="Richards S."/>
            <person name="Bandaranaike D."/>
            <person name="Bellair M."/>
            <person name="Blankenburg K."/>
            <person name="Chao H."/>
            <person name="Dinh H."/>
            <person name="Doddapaneni H."/>
            <person name="Dugan-Rocha S."/>
            <person name="Elkadiri S."/>
            <person name="Gnanaolivu R."/>
            <person name="Hernandez B."/>
            <person name="Skinner E."/>
            <person name="Javaid M."/>
            <person name="Lee S."/>
            <person name="Li M."/>
            <person name="Ming W."/>
            <person name="Munidasa M."/>
            <person name="Muniz J."/>
            <person name="Nguyen L."/>
            <person name="Hughes D."/>
            <person name="Osuji N."/>
            <person name="Pu L.-L."/>
            <person name="Puazo M."/>
            <person name="Qu C."/>
            <person name="Quiroz J."/>
            <person name="Raj R."/>
            <person name="Weissenberger G."/>
            <person name="Xin Y."/>
            <person name="Zou X."/>
            <person name="Han Y."/>
            <person name="Worley K."/>
            <person name="Muzny D."/>
            <person name="Gibbs R."/>
        </authorList>
    </citation>
    <scope>NUCLEOTIDE SEQUENCE</scope>
    <source>
        <strain evidence="8">Sampled in the wild</strain>
    </source>
</reference>